<name>A0A699YAB7_HAELA</name>
<keyword evidence="3" id="KW-0406">Ion transport</keyword>
<evidence type="ECO:0000259" key="5">
    <source>
        <dbReference type="Pfam" id="PF02254"/>
    </source>
</evidence>
<dbReference type="Gene3D" id="3.40.50.720">
    <property type="entry name" value="NAD(P)-binding Rossmann-like Domain"/>
    <property type="match status" value="1"/>
</dbReference>
<feature type="region of interest" description="Disordered" evidence="4">
    <location>
        <begin position="78"/>
        <end position="98"/>
    </location>
</feature>
<dbReference type="InterPro" id="IPR036291">
    <property type="entry name" value="NAD(P)-bd_dom_sf"/>
</dbReference>
<reference evidence="6 7" key="1">
    <citation type="submission" date="2020-02" db="EMBL/GenBank/DDBJ databases">
        <title>Draft genome sequence of Haematococcus lacustris strain NIES-144.</title>
        <authorList>
            <person name="Morimoto D."/>
            <person name="Nakagawa S."/>
            <person name="Yoshida T."/>
            <person name="Sawayama S."/>
        </authorList>
    </citation>
    <scope>NUCLEOTIDE SEQUENCE [LARGE SCALE GENOMIC DNA]</scope>
    <source>
        <strain evidence="6 7">NIES-144</strain>
    </source>
</reference>
<protein>
    <submittedName>
        <fullName evidence="6">RCK N-terminal domain-containing protein</fullName>
    </submittedName>
</protein>
<dbReference type="EMBL" id="BLLF01000032">
    <property type="protein sequence ID" value="GFH06295.1"/>
    <property type="molecule type" value="Genomic_DNA"/>
</dbReference>
<evidence type="ECO:0000313" key="7">
    <source>
        <dbReference type="Proteomes" id="UP000485058"/>
    </source>
</evidence>
<dbReference type="AlphaFoldDB" id="A0A699YAB7"/>
<dbReference type="SUPFAM" id="SSF51735">
    <property type="entry name" value="NAD(P)-binding Rossmann-fold domains"/>
    <property type="match status" value="1"/>
</dbReference>
<accession>A0A699YAB7</accession>
<evidence type="ECO:0000313" key="6">
    <source>
        <dbReference type="EMBL" id="GFH06295.1"/>
    </source>
</evidence>
<dbReference type="InterPro" id="IPR003148">
    <property type="entry name" value="RCK_N"/>
</dbReference>
<proteinExistence type="predicted"/>
<keyword evidence="7" id="KW-1185">Reference proteome</keyword>
<dbReference type="GO" id="GO:0009507">
    <property type="term" value="C:chloroplast"/>
    <property type="evidence" value="ECO:0007669"/>
    <property type="project" value="TreeGrafter"/>
</dbReference>
<dbReference type="Pfam" id="PF02254">
    <property type="entry name" value="TrkA_N"/>
    <property type="match status" value="1"/>
</dbReference>
<sequence>MLSENLIPFVALDVSNDRVATGKAQDLPVYFGDAGSPAVLHLVHAERAACAVIALDTPGANYRAVWAMKKYFPHVKASSSSSMGTAHPFTLDSPPRLL</sequence>
<feature type="non-terminal residue" evidence="6">
    <location>
        <position position="1"/>
    </location>
</feature>
<dbReference type="Proteomes" id="UP000485058">
    <property type="component" value="Unassembled WGS sequence"/>
</dbReference>
<keyword evidence="1" id="KW-0813">Transport</keyword>
<dbReference type="GO" id="GO:0015386">
    <property type="term" value="F:potassium:proton antiporter activity"/>
    <property type="evidence" value="ECO:0007669"/>
    <property type="project" value="TreeGrafter"/>
</dbReference>
<dbReference type="GO" id="GO:0016020">
    <property type="term" value="C:membrane"/>
    <property type="evidence" value="ECO:0007669"/>
    <property type="project" value="TreeGrafter"/>
</dbReference>
<evidence type="ECO:0000256" key="4">
    <source>
        <dbReference type="SAM" id="MobiDB-lite"/>
    </source>
</evidence>
<comment type="caution">
    <text evidence="6">The sequence shown here is derived from an EMBL/GenBank/DDBJ whole genome shotgun (WGS) entry which is preliminary data.</text>
</comment>
<gene>
    <name evidence="6" type="ORF">HaLaN_00902</name>
</gene>
<dbReference type="PANTHER" id="PTHR46157:SF2">
    <property type="entry name" value="K(+) EFFLUX ANTIPORTER 1, CHLOROPLASTIC-RELATED"/>
    <property type="match status" value="1"/>
</dbReference>
<organism evidence="6 7">
    <name type="scientific">Haematococcus lacustris</name>
    <name type="common">Green alga</name>
    <name type="synonym">Haematococcus pluvialis</name>
    <dbReference type="NCBI Taxonomy" id="44745"/>
    <lineage>
        <taxon>Eukaryota</taxon>
        <taxon>Viridiplantae</taxon>
        <taxon>Chlorophyta</taxon>
        <taxon>core chlorophytes</taxon>
        <taxon>Chlorophyceae</taxon>
        <taxon>CS clade</taxon>
        <taxon>Chlamydomonadales</taxon>
        <taxon>Haematococcaceae</taxon>
        <taxon>Haematococcus</taxon>
    </lineage>
</organism>
<evidence type="ECO:0000256" key="3">
    <source>
        <dbReference type="ARBA" id="ARBA00023065"/>
    </source>
</evidence>
<feature type="domain" description="RCK N-terminal" evidence="5">
    <location>
        <begin position="3"/>
        <end position="76"/>
    </location>
</feature>
<evidence type="ECO:0000256" key="1">
    <source>
        <dbReference type="ARBA" id="ARBA00022448"/>
    </source>
</evidence>
<dbReference type="PANTHER" id="PTHR46157">
    <property type="entry name" value="K(+) EFFLUX ANTIPORTER 3, CHLOROPLASTIC"/>
    <property type="match status" value="1"/>
</dbReference>
<evidence type="ECO:0000256" key="2">
    <source>
        <dbReference type="ARBA" id="ARBA00022449"/>
    </source>
</evidence>
<keyword evidence="2" id="KW-0050">Antiport</keyword>